<proteinExistence type="predicted"/>
<reference evidence="2 3" key="1">
    <citation type="journal article" date="2013" name="Genome Biol.">
        <title>Genome of Acanthamoeba castellanii highlights extensive lateral gene transfer and early evolution of tyrosine kinase signaling.</title>
        <authorList>
            <person name="Clarke M."/>
            <person name="Lohan A.J."/>
            <person name="Liu B."/>
            <person name="Lagkouvardos I."/>
            <person name="Roy S."/>
            <person name="Zafar N."/>
            <person name="Bertelli C."/>
            <person name="Schilde C."/>
            <person name="Kianianmomeni A."/>
            <person name="Burglin T.R."/>
            <person name="Frech C."/>
            <person name="Turcotte B."/>
            <person name="Kopec K.O."/>
            <person name="Synnott J.M."/>
            <person name="Choo C."/>
            <person name="Paponov I."/>
            <person name="Finkler A."/>
            <person name="Soon Heng Tan C."/>
            <person name="Hutchins A.P."/>
            <person name="Weinmeier T."/>
            <person name="Rattei T."/>
            <person name="Chu J.S."/>
            <person name="Gimenez G."/>
            <person name="Irimia M."/>
            <person name="Rigden D.J."/>
            <person name="Fitzpatrick D.A."/>
            <person name="Lorenzo-Morales J."/>
            <person name="Bateman A."/>
            <person name="Chiu C.H."/>
            <person name="Tang P."/>
            <person name="Hegemann P."/>
            <person name="Fromm H."/>
            <person name="Raoult D."/>
            <person name="Greub G."/>
            <person name="Miranda-Saavedra D."/>
            <person name="Chen N."/>
            <person name="Nash P."/>
            <person name="Ginger M.L."/>
            <person name="Horn M."/>
            <person name="Schaap P."/>
            <person name="Caler L."/>
            <person name="Loftus B."/>
        </authorList>
    </citation>
    <scope>NUCLEOTIDE SEQUENCE [LARGE SCALE GENOMIC DNA]</scope>
    <source>
        <strain evidence="2 3">Neff</strain>
    </source>
</reference>
<sequence length="171" mass="19605">MEQIRLKALIDESEGTKVQPVVVVRPSFKPRGTAEQAWRSGETEEEMIAKKLKELQLKAQRRDLNKGDPAWKQKEKERLEMMEKEKHLQGILQHPLASPRKGTDEAEAKGQEERSQSQPTTPVHTPVKAESYSRSEPSTPIFDEGDQQGSRKREEARLRAHYLAVHEDRTS</sequence>
<feature type="compositionally biased region" description="Basic and acidic residues" evidence="1">
    <location>
        <begin position="59"/>
        <end position="88"/>
    </location>
</feature>
<evidence type="ECO:0000313" key="3">
    <source>
        <dbReference type="Proteomes" id="UP000011083"/>
    </source>
</evidence>
<feature type="compositionally biased region" description="Basic and acidic residues" evidence="1">
    <location>
        <begin position="149"/>
        <end position="171"/>
    </location>
</feature>
<feature type="compositionally biased region" description="Basic and acidic residues" evidence="1">
    <location>
        <begin position="101"/>
        <end position="115"/>
    </location>
</feature>
<gene>
    <name evidence="2" type="ORF">ACA1_067760</name>
</gene>
<evidence type="ECO:0000256" key="1">
    <source>
        <dbReference type="SAM" id="MobiDB-lite"/>
    </source>
</evidence>
<protein>
    <submittedName>
        <fullName evidence="2">Uncharacterized protein</fullName>
    </submittedName>
</protein>
<dbReference type="RefSeq" id="XP_004352720.1">
    <property type="nucleotide sequence ID" value="XM_004352668.1"/>
</dbReference>
<dbReference type="AlphaFoldDB" id="L8HD85"/>
<dbReference type="Proteomes" id="UP000011083">
    <property type="component" value="Unassembled WGS sequence"/>
</dbReference>
<dbReference type="EMBL" id="KB007857">
    <property type="protein sequence ID" value="ELR23192.1"/>
    <property type="molecule type" value="Genomic_DNA"/>
</dbReference>
<name>L8HD85_ACACF</name>
<evidence type="ECO:0000313" key="2">
    <source>
        <dbReference type="EMBL" id="ELR23192.1"/>
    </source>
</evidence>
<feature type="region of interest" description="Disordered" evidence="1">
    <location>
        <begin position="59"/>
        <end position="171"/>
    </location>
</feature>
<dbReference type="GeneID" id="14924166"/>
<keyword evidence="3" id="KW-1185">Reference proteome</keyword>
<dbReference type="VEuPathDB" id="AmoebaDB:ACA1_067760"/>
<dbReference type="KEGG" id="acan:ACA1_067760"/>
<organism evidence="2 3">
    <name type="scientific">Acanthamoeba castellanii (strain ATCC 30010 / Neff)</name>
    <dbReference type="NCBI Taxonomy" id="1257118"/>
    <lineage>
        <taxon>Eukaryota</taxon>
        <taxon>Amoebozoa</taxon>
        <taxon>Discosea</taxon>
        <taxon>Longamoebia</taxon>
        <taxon>Centramoebida</taxon>
        <taxon>Acanthamoebidae</taxon>
        <taxon>Acanthamoeba</taxon>
    </lineage>
</organism>
<accession>L8HD85</accession>